<protein>
    <submittedName>
        <fullName evidence="2">10003_t:CDS:1</fullName>
    </submittedName>
</protein>
<evidence type="ECO:0000313" key="2">
    <source>
        <dbReference type="EMBL" id="CAG8561105.1"/>
    </source>
</evidence>
<comment type="caution">
    <text evidence="2">The sequence shown here is derived from an EMBL/GenBank/DDBJ whole genome shotgun (WGS) entry which is preliminary data.</text>
</comment>
<dbReference type="Proteomes" id="UP000789508">
    <property type="component" value="Unassembled WGS sequence"/>
</dbReference>
<feature type="compositionally biased region" description="Polar residues" evidence="1">
    <location>
        <begin position="1"/>
        <end position="16"/>
    </location>
</feature>
<feature type="region of interest" description="Disordered" evidence="1">
    <location>
        <begin position="1"/>
        <end position="22"/>
    </location>
</feature>
<gene>
    <name evidence="2" type="ORF">ALEPTO_LOCUS6355</name>
</gene>
<name>A0A9N9BAJ0_9GLOM</name>
<reference evidence="2" key="1">
    <citation type="submission" date="2021-06" db="EMBL/GenBank/DDBJ databases">
        <authorList>
            <person name="Kallberg Y."/>
            <person name="Tangrot J."/>
            <person name="Rosling A."/>
        </authorList>
    </citation>
    <scope>NUCLEOTIDE SEQUENCE</scope>
    <source>
        <strain evidence="2">FL130A</strain>
    </source>
</reference>
<evidence type="ECO:0000313" key="3">
    <source>
        <dbReference type="Proteomes" id="UP000789508"/>
    </source>
</evidence>
<organism evidence="2 3">
    <name type="scientific">Ambispora leptoticha</name>
    <dbReference type="NCBI Taxonomy" id="144679"/>
    <lineage>
        <taxon>Eukaryota</taxon>
        <taxon>Fungi</taxon>
        <taxon>Fungi incertae sedis</taxon>
        <taxon>Mucoromycota</taxon>
        <taxon>Glomeromycotina</taxon>
        <taxon>Glomeromycetes</taxon>
        <taxon>Archaeosporales</taxon>
        <taxon>Ambisporaceae</taxon>
        <taxon>Ambispora</taxon>
    </lineage>
</organism>
<keyword evidence="3" id="KW-1185">Reference proteome</keyword>
<dbReference type="AlphaFoldDB" id="A0A9N9BAJ0"/>
<accession>A0A9N9BAJ0</accession>
<proteinExistence type="predicted"/>
<evidence type="ECO:0000256" key="1">
    <source>
        <dbReference type="SAM" id="MobiDB-lite"/>
    </source>
</evidence>
<sequence length="69" mass="7492">MNNKSITVTTSNTTFYPSPPPPANTQSISSAFDIPLSFLGLARVVQFSRFVTRSRSMIGKRRAPDIGCG</sequence>
<dbReference type="EMBL" id="CAJVPS010002135">
    <property type="protein sequence ID" value="CAG8561105.1"/>
    <property type="molecule type" value="Genomic_DNA"/>
</dbReference>